<accession>A0A2T5C0U3</accession>
<gene>
    <name evidence="1" type="ORF">C8N47_11075</name>
</gene>
<dbReference type="RefSeq" id="WP_146161509.1">
    <property type="nucleotide sequence ID" value="NZ_OY782574.1"/>
</dbReference>
<dbReference type="Proteomes" id="UP000243525">
    <property type="component" value="Unassembled WGS sequence"/>
</dbReference>
<organism evidence="1 2">
    <name type="scientific">Mangrovibacterium marinum</name>
    <dbReference type="NCBI Taxonomy" id="1639118"/>
    <lineage>
        <taxon>Bacteria</taxon>
        <taxon>Pseudomonadati</taxon>
        <taxon>Bacteroidota</taxon>
        <taxon>Bacteroidia</taxon>
        <taxon>Marinilabiliales</taxon>
        <taxon>Prolixibacteraceae</taxon>
        <taxon>Mangrovibacterium</taxon>
    </lineage>
</organism>
<evidence type="ECO:0000313" key="2">
    <source>
        <dbReference type="Proteomes" id="UP000243525"/>
    </source>
</evidence>
<evidence type="ECO:0000313" key="1">
    <source>
        <dbReference type="EMBL" id="PTN08189.1"/>
    </source>
</evidence>
<reference evidence="1 2" key="1">
    <citation type="submission" date="2018-04" db="EMBL/GenBank/DDBJ databases">
        <title>Genomic Encyclopedia of Archaeal and Bacterial Type Strains, Phase II (KMG-II): from individual species to whole genera.</title>
        <authorList>
            <person name="Goeker M."/>
        </authorList>
    </citation>
    <scope>NUCLEOTIDE SEQUENCE [LARGE SCALE GENOMIC DNA]</scope>
    <source>
        <strain evidence="1 2">DSM 28823</strain>
    </source>
</reference>
<protein>
    <submittedName>
        <fullName evidence="1">Uncharacterized protein</fullName>
    </submittedName>
</protein>
<proteinExistence type="predicted"/>
<dbReference type="EMBL" id="QAAD01000010">
    <property type="protein sequence ID" value="PTN08189.1"/>
    <property type="molecule type" value="Genomic_DNA"/>
</dbReference>
<dbReference type="OrthoDB" id="1489643at2"/>
<comment type="caution">
    <text evidence="1">The sequence shown here is derived from an EMBL/GenBank/DDBJ whole genome shotgun (WGS) entry which is preliminary data.</text>
</comment>
<sequence length="383" mass="44648">MRKFYVFILIAISVAACTSGRKALDQGNFREAIAKATNRLSQHPDNRKAQDVVAKGYPMAMQFYQEEIDLALSGNDPFKWNTTLSIMQEVNRISDQIRQIPASRRLIPSPKMYTSELADVTQRAAEEHYVAALSLLDLQTKEDAKQAYRHLQRCTTLVPAYKDAVSLMNEAKDRATTRVVIEPLPAPSMRYELNADFFYSELMNRMNQLYPEQSFVNFYSPEEAEQTQLKYPDLVVKLNFMDFYIERPKHYEQERSLKREIEEVYEKRISRDSVRTEKRLITVRGKMKVMTDEVYSAGVVRLDITDFQAKRSLLNNNIPGEFMWQNQYGIFVGDQRVLNEQELAILGNEAVLPPGPQDLFYEFTRPIYSKLVQQMNSFFRRYN</sequence>
<dbReference type="AlphaFoldDB" id="A0A2T5C0U3"/>
<keyword evidence="2" id="KW-1185">Reference proteome</keyword>
<name>A0A2T5C0U3_9BACT</name>
<dbReference type="PROSITE" id="PS51257">
    <property type="entry name" value="PROKAR_LIPOPROTEIN"/>
    <property type="match status" value="1"/>
</dbReference>